<evidence type="ECO:0000313" key="3">
    <source>
        <dbReference type="EMBL" id="RDX69823.1"/>
    </source>
</evidence>
<accession>A0A371EUY1</accession>
<reference evidence="3" key="1">
    <citation type="submission" date="2018-05" db="EMBL/GenBank/DDBJ databases">
        <title>Draft genome of Mucuna pruriens seed.</title>
        <authorList>
            <person name="Nnadi N.E."/>
            <person name="Vos R."/>
            <person name="Hasami M.H."/>
            <person name="Devisetty U.K."/>
            <person name="Aguiy J.C."/>
        </authorList>
    </citation>
    <scope>NUCLEOTIDE SEQUENCE [LARGE SCALE GENOMIC DNA]</scope>
    <source>
        <strain evidence="3">JCA_2017</strain>
    </source>
</reference>
<feature type="compositionally biased region" description="Polar residues" evidence="1">
    <location>
        <begin position="422"/>
        <end position="431"/>
    </location>
</feature>
<name>A0A371EUY1_MUCPR</name>
<feature type="compositionally biased region" description="Low complexity" evidence="1">
    <location>
        <begin position="405"/>
        <end position="421"/>
    </location>
</feature>
<dbReference type="Proteomes" id="UP000257109">
    <property type="component" value="Unassembled WGS sequence"/>
</dbReference>
<organism evidence="3 4">
    <name type="scientific">Mucuna pruriens</name>
    <name type="common">Velvet bean</name>
    <name type="synonym">Dolichos pruriens</name>
    <dbReference type="NCBI Taxonomy" id="157652"/>
    <lineage>
        <taxon>Eukaryota</taxon>
        <taxon>Viridiplantae</taxon>
        <taxon>Streptophyta</taxon>
        <taxon>Embryophyta</taxon>
        <taxon>Tracheophyta</taxon>
        <taxon>Spermatophyta</taxon>
        <taxon>Magnoliopsida</taxon>
        <taxon>eudicotyledons</taxon>
        <taxon>Gunneridae</taxon>
        <taxon>Pentapetalae</taxon>
        <taxon>rosids</taxon>
        <taxon>fabids</taxon>
        <taxon>Fabales</taxon>
        <taxon>Fabaceae</taxon>
        <taxon>Papilionoideae</taxon>
        <taxon>50 kb inversion clade</taxon>
        <taxon>NPAAA clade</taxon>
        <taxon>indigoferoid/millettioid clade</taxon>
        <taxon>Phaseoleae</taxon>
        <taxon>Mucuna</taxon>
    </lineage>
</organism>
<proteinExistence type="predicted"/>
<evidence type="ECO:0000256" key="1">
    <source>
        <dbReference type="SAM" id="MobiDB-lite"/>
    </source>
</evidence>
<comment type="caution">
    <text evidence="3">The sequence shown here is derived from an EMBL/GenBank/DDBJ whole genome shotgun (WGS) entry which is preliminary data.</text>
</comment>
<keyword evidence="4" id="KW-1185">Reference proteome</keyword>
<sequence length="465" mass="52565">MTRSSTDPLYAFDPEIELTLRRLRKTRNIVVNISSNSDSAISSNLLSANTLVSSSNVFIEPGQMENNDRTLKELATPYVICMIYDSSCIQYPQLEPAQTYELKCGLIHLLPKFLGLVGEDPHKHLKEFHVVCSTMRPQGIPEDYIKMKVFPFSLDGATKDWLYLQPALFNMWGDMKRTFEEKFFSASKTTTIKKEICGIRQHQGEILHEYWKRFNKLCATCPHHQISKQLLIQYFYERLSMMDRSMIDATSGGALMENTPAAARHLISNMASNTQQAESVWMVNEIGTASNQRFENQLTKLTSLVRQLVVSQHQPAMAVKIYGIYTSVEHPVDMSSTLQETESDQPEHVGAIGGFQYGKQQYETRPFDNQQYGRQPFRPGPPQGPYAAQRAGSVSNMPHGVAGHQQSSPQYQAPSFPQQQQRLPTQGNSPSLEDLIKQLGTSNLEFQQSVSSSNMQFQQNMTATI</sequence>
<protein>
    <recommendedName>
        <fullName evidence="2">Retrotransposon gag domain-containing protein</fullName>
    </recommendedName>
</protein>
<feature type="region of interest" description="Disordered" evidence="1">
    <location>
        <begin position="369"/>
        <end position="433"/>
    </location>
</feature>
<dbReference type="PANTHER" id="PTHR33223:SF3">
    <property type="match status" value="1"/>
</dbReference>
<evidence type="ECO:0000313" key="4">
    <source>
        <dbReference type="Proteomes" id="UP000257109"/>
    </source>
</evidence>
<dbReference type="Pfam" id="PF03732">
    <property type="entry name" value="Retrotrans_gag"/>
    <property type="match status" value="1"/>
</dbReference>
<evidence type="ECO:0000259" key="2">
    <source>
        <dbReference type="Pfam" id="PF03732"/>
    </source>
</evidence>
<feature type="non-terminal residue" evidence="3">
    <location>
        <position position="1"/>
    </location>
</feature>
<dbReference type="OrthoDB" id="1689420at2759"/>
<dbReference type="InterPro" id="IPR005162">
    <property type="entry name" value="Retrotrans_gag_dom"/>
</dbReference>
<gene>
    <name evidence="3" type="ORF">CR513_51014</name>
</gene>
<dbReference type="AlphaFoldDB" id="A0A371EUY1"/>
<dbReference type="PANTHER" id="PTHR33223">
    <property type="entry name" value="CCHC-TYPE DOMAIN-CONTAINING PROTEIN"/>
    <property type="match status" value="1"/>
</dbReference>
<dbReference type="EMBL" id="QJKJ01011950">
    <property type="protein sequence ID" value="RDX69823.1"/>
    <property type="molecule type" value="Genomic_DNA"/>
</dbReference>
<feature type="domain" description="Retrotransposon gag" evidence="2">
    <location>
        <begin position="148"/>
        <end position="237"/>
    </location>
</feature>